<dbReference type="InterPro" id="IPR002758">
    <property type="entry name" value="Cation_antiport_E"/>
</dbReference>
<protein>
    <submittedName>
        <fullName evidence="1">Uncharacterized protein</fullName>
    </submittedName>
</protein>
<sequence>MARPAVAVATVLSLLIYPVDRPGVVVWRAAAILPRFLVHSGLGGLDVARRAFDPRLPISPGWVDIPLSSRHDAANVLLGG</sequence>
<dbReference type="Proteomes" id="UP000596351">
    <property type="component" value="Plasmid p4"/>
</dbReference>
<gene>
    <name evidence="1" type="ORF">D4A92_24945</name>
</gene>
<accession>A0ABX7F3A0</accession>
<dbReference type="EMBL" id="CP032409">
    <property type="protein sequence ID" value="QRF54772.1"/>
    <property type="molecule type" value="Genomic_DNA"/>
</dbReference>
<dbReference type="Pfam" id="PF01899">
    <property type="entry name" value="MNHE"/>
    <property type="match status" value="1"/>
</dbReference>
<reference evidence="1 2" key="1">
    <citation type="submission" date="2018-09" db="EMBL/GenBank/DDBJ databases">
        <title>Rhizobium sp. MAE2-X.</title>
        <authorList>
            <person name="Lee Y."/>
            <person name="Jeon C.O."/>
        </authorList>
    </citation>
    <scope>NUCLEOTIDE SEQUENCE [LARGE SCALE GENOMIC DNA]</scope>
    <source>
        <strain evidence="1 2">MAE2-X</strain>
        <plasmid evidence="1 2">p4</plasmid>
    </source>
</reference>
<evidence type="ECO:0000313" key="2">
    <source>
        <dbReference type="Proteomes" id="UP000596351"/>
    </source>
</evidence>
<organism evidence="1 2">
    <name type="scientific">Rhizobium rosettiformans</name>
    <dbReference type="NCBI Taxonomy" id="1368430"/>
    <lineage>
        <taxon>Bacteria</taxon>
        <taxon>Pseudomonadati</taxon>
        <taxon>Pseudomonadota</taxon>
        <taxon>Alphaproteobacteria</taxon>
        <taxon>Hyphomicrobiales</taxon>
        <taxon>Rhizobiaceae</taxon>
        <taxon>Rhizobium/Agrobacterium group</taxon>
        <taxon>Rhizobium</taxon>
    </lineage>
</organism>
<keyword evidence="2" id="KW-1185">Reference proteome</keyword>
<keyword evidence="1" id="KW-0614">Plasmid</keyword>
<geneLocation type="plasmid" evidence="1 2">
    <name>p4</name>
</geneLocation>
<name>A0ABX7F3A0_9HYPH</name>
<evidence type="ECO:0000313" key="1">
    <source>
        <dbReference type="EMBL" id="QRF54772.1"/>
    </source>
</evidence>
<dbReference type="RefSeq" id="WP_203021269.1">
    <property type="nucleotide sequence ID" value="NZ_CP032409.1"/>
</dbReference>
<proteinExistence type="predicted"/>